<dbReference type="SUPFAM" id="SSF54495">
    <property type="entry name" value="UBC-like"/>
    <property type="match status" value="2"/>
</dbReference>
<evidence type="ECO:0000259" key="2">
    <source>
        <dbReference type="PROSITE" id="PS50127"/>
    </source>
</evidence>
<dbReference type="Gene3D" id="3.10.110.10">
    <property type="entry name" value="Ubiquitin Conjugating Enzyme"/>
    <property type="match status" value="2"/>
</dbReference>
<dbReference type="AlphaFoldDB" id="A0A0F8WZQ4"/>
<dbReference type="InterPro" id="IPR016135">
    <property type="entry name" value="UBQ-conjugating_enzyme/RWD"/>
</dbReference>
<dbReference type="Proteomes" id="UP000034947">
    <property type="component" value="Unassembled WGS sequence"/>
</dbReference>
<dbReference type="VEuPathDB" id="FungiDB:P175DRAFT_0524292"/>
<comment type="caution">
    <text evidence="3">The sequence shown here is derived from an EMBL/GenBank/DDBJ whole genome shotgun (WGS) entry which is preliminary data.</text>
</comment>
<dbReference type="EMBL" id="JYKN01002335">
    <property type="protein sequence ID" value="KKK16797.1"/>
    <property type="molecule type" value="Genomic_DNA"/>
</dbReference>
<proteinExistence type="predicted"/>
<name>A0A0F8WZQ4_9EURO</name>
<sequence>MSDQAILRITREIKQIQQSADVSIAVSYEDSDIRNVRAVILGPPETPYHFTLSFQKVRKTFSVGSSLGAHIRPPRLPCEPPTVRAATTNGGTTRFNPNIYAGGKVCFTWTGESGEQWSSAQGLESVLLSIQSLMSSNPYENEPGYEHAKSDSDRENMVAYTEKIRHETLRLAVIEPLETSLDILPDGSTKSPGVKISEEDSESWSDDEIIGYENPFTDLRKRRFLWYYESYMRLIDREERYGPTSRNRKFQKMPFESAGNTMEGHFDYIALRQRLIRIKERIMEETEGWHAQGLQAQKEELGIAVNLQRQYEQIVEDLKHQKNYTIDLNIVDGNPFVWIVTYFGRPTTPLDGGIFKMKIHLSPRFPEEQPRVFMETSIFHIRVSKEKVLCYLPKRTEEMRYHIEAIIASLEEESPPYDPRATINPDASKLFWGSPEERKQYRRTLRRDVEKSIE</sequence>
<dbReference type="OrthoDB" id="1926878at2759"/>
<reference evidence="3 4" key="1">
    <citation type="submission" date="2015-02" db="EMBL/GenBank/DDBJ databases">
        <title>Draft Genome Sequences of Two Closely-Related Aflatoxigenic Aspergillus Species Obtained from the Cote d'Ivoire.</title>
        <authorList>
            <person name="Moore G.G."/>
            <person name="Beltz S.B."/>
            <person name="Mack B.M."/>
        </authorList>
    </citation>
    <scope>NUCLEOTIDE SEQUENCE [LARGE SCALE GENOMIC DNA]</scope>
    <source>
        <strain evidence="3 4">SRRC1432</strain>
    </source>
</reference>
<dbReference type="CDD" id="cd23809">
    <property type="entry name" value="UBCc_UBE2Z"/>
    <property type="match status" value="1"/>
</dbReference>
<keyword evidence="1" id="KW-0833">Ubl conjugation pathway</keyword>
<evidence type="ECO:0000313" key="3">
    <source>
        <dbReference type="EMBL" id="KKK16797.1"/>
    </source>
</evidence>
<evidence type="ECO:0000313" key="4">
    <source>
        <dbReference type="Proteomes" id="UP000034947"/>
    </source>
</evidence>
<dbReference type="Pfam" id="PF00179">
    <property type="entry name" value="UQ_con"/>
    <property type="match status" value="2"/>
</dbReference>
<evidence type="ECO:0000256" key="1">
    <source>
        <dbReference type="ARBA" id="ARBA00022786"/>
    </source>
</evidence>
<keyword evidence="4" id="KW-1185">Reference proteome</keyword>
<dbReference type="PROSITE" id="PS50127">
    <property type="entry name" value="UBC_2"/>
    <property type="match status" value="2"/>
</dbReference>
<accession>A0A0F8WZQ4</accession>
<feature type="domain" description="UBC core" evidence="2">
    <location>
        <begin position="4"/>
        <end position="173"/>
    </location>
</feature>
<protein>
    <recommendedName>
        <fullName evidence="2">UBC core domain-containing protein</fullName>
    </recommendedName>
</protein>
<dbReference type="InterPro" id="IPR000608">
    <property type="entry name" value="UBC"/>
</dbReference>
<feature type="domain" description="UBC core" evidence="2">
    <location>
        <begin position="302"/>
        <end position="454"/>
    </location>
</feature>
<dbReference type="InterPro" id="IPR050113">
    <property type="entry name" value="Ub_conjugating_enzyme"/>
</dbReference>
<dbReference type="PANTHER" id="PTHR24067">
    <property type="entry name" value="UBIQUITIN-CONJUGATING ENZYME E2"/>
    <property type="match status" value="1"/>
</dbReference>
<dbReference type="CDD" id="cd00195">
    <property type="entry name" value="UBCc_UEV"/>
    <property type="match status" value="1"/>
</dbReference>
<dbReference type="SMART" id="SM00212">
    <property type="entry name" value="UBCc"/>
    <property type="match status" value="1"/>
</dbReference>
<gene>
    <name evidence="3" type="ORF">AOCH_004626</name>
</gene>
<organism evidence="3 4">
    <name type="scientific">Aspergillus ochraceoroseus</name>
    <dbReference type="NCBI Taxonomy" id="138278"/>
    <lineage>
        <taxon>Eukaryota</taxon>
        <taxon>Fungi</taxon>
        <taxon>Dikarya</taxon>
        <taxon>Ascomycota</taxon>
        <taxon>Pezizomycotina</taxon>
        <taxon>Eurotiomycetes</taxon>
        <taxon>Eurotiomycetidae</taxon>
        <taxon>Eurotiales</taxon>
        <taxon>Aspergillaceae</taxon>
        <taxon>Aspergillus</taxon>
        <taxon>Aspergillus subgen. Nidulantes</taxon>
    </lineage>
</organism>